<dbReference type="InterPro" id="IPR046341">
    <property type="entry name" value="SET_dom_sf"/>
</dbReference>
<accession>A0A9P1D379</accession>
<dbReference type="OrthoDB" id="416649at2759"/>
<dbReference type="CDD" id="cd20071">
    <property type="entry name" value="SET_SMYD"/>
    <property type="match status" value="1"/>
</dbReference>
<reference evidence="2" key="1">
    <citation type="submission" date="2022-10" db="EMBL/GenBank/DDBJ databases">
        <authorList>
            <person name="Chen Y."/>
            <person name="Dougan E. K."/>
            <person name="Chan C."/>
            <person name="Rhodes N."/>
            <person name="Thang M."/>
        </authorList>
    </citation>
    <scope>NUCLEOTIDE SEQUENCE</scope>
</reference>
<sequence>MAADMDWERVWQGDFSQVQQSFHESLEVRCIASSGRGVITLAPLHAGELLLAERALQVAPEKDLAEMLQKQQTELDDLAWKRLDLMCDGGDLAVFSKPVALRAWPGEMGRERSSSSISLPSMRRKVDLNAYRCAPPVSDYAFSEGGTGSGTGEEERHSSYGVFPLASLFNHSCAPNMCKVLLADWVFLRAARDIEPLEELTQFYCDIRMPVEMRQKELSELFGFSCACPRCRFELQLESNDGDGSLELWRRFYSCEVPLVHQRFASELQGLVEAAEAAVKAKLETMDGRATSQCGHWALWPLVPALQQLAARLRLDGRLEESLELFRRADEVVRSVVPLSNIHLRLHSEMLLTCRSDTTLAESLWLVAAGFGSGLQVWQTLVGFRLPRLAARAASLPAPVVPGRCTIHFRWEEGLGSRSLLLWSAAFRSSSEICLDASKDVLICNAPNAEELKVSCSNVDVARMETKFSRKRRCLTVIF</sequence>
<dbReference type="InterPro" id="IPR001214">
    <property type="entry name" value="SET_dom"/>
</dbReference>
<dbReference type="InterPro" id="IPR053209">
    <property type="entry name" value="Gramillin-biosynth_MTr"/>
</dbReference>
<dbReference type="Proteomes" id="UP001152797">
    <property type="component" value="Unassembled WGS sequence"/>
</dbReference>
<organism evidence="2">
    <name type="scientific">Cladocopium goreaui</name>
    <dbReference type="NCBI Taxonomy" id="2562237"/>
    <lineage>
        <taxon>Eukaryota</taxon>
        <taxon>Sar</taxon>
        <taxon>Alveolata</taxon>
        <taxon>Dinophyceae</taxon>
        <taxon>Suessiales</taxon>
        <taxon>Symbiodiniaceae</taxon>
        <taxon>Cladocopium</taxon>
    </lineage>
</organism>
<evidence type="ECO:0000259" key="1">
    <source>
        <dbReference type="PROSITE" id="PS50280"/>
    </source>
</evidence>
<dbReference type="AlphaFoldDB" id="A0A9P1D379"/>
<dbReference type="PROSITE" id="PS50280">
    <property type="entry name" value="SET"/>
    <property type="match status" value="1"/>
</dbReference>
<dbReference type="PANTHER" id="PTHR47643">
    <property type="entry name" value="TPR DOMAIN PROTEIN (AFU_ORTHOLOGUE AFUA_5G12710)"/>
    <property type="match status" value="1"/>
</dbReference>
<dbReference type="PANTHER" id="PTHR47643:SF2">
    <property type="entry name" value="TPR DOMAIN PROTEIN (AFU_ORTHOLOGUE AFUA_5G12710)"/>
    <property type="match status" value="1"/>
</dbReference>
<reference evidence="3 4" key="2">
    <citation type="submission" date="2024-05" db="EMBL/GenBank/DDBJ databases">
        <authorList>
            <person name="Chen Y."/>
            <person name="Shah S."/>
            <person name="Dougan E. K."/>
            <person name="Thang M."/>
            <person name="Chan C."/>
        </authorList>
    </citation>
    <scope>NUCLEOTIDE SEQUENCE [LARGE SCALE GENOMIC DNA]</scope>
</reference>
<dbReference type="SUPFAM" id="SSF82199">
    <property type="entry name" value="SET domain"/>
    <property type="match status" value="1"/>
</dbReference>
<evidence type="ECO:0000313" key="3">
    <source>
        <dbReference type="EMBL" id="CAL4788453.1"/>
    </source>
</evidence>
<evidence type="ECO:0000313" key="4">
    <source>
        <dbReference type="Proteomes" id="UP001152797"/>
    </source>
</evidence>
<comment type="caution">
    <text evidence="2">The sequence shown here is derived from an EMBL/GenBank/DDBJ whole genome shotgun (WGS) entry which is preliminary data.</text>
</comment>
<protein>
    <submittedName>
        <fullName evidence="3">Histone-lysine N-methyltransferase SMYD3 (SET an d MYND domain-containing protein 3) (Zinc finger MYND domain-containing protein 1)</fullName>
    </submittedName>
</protein>
<keyword evidence="4" id="KW-1185">Reference proteome</keyword>
<gene>
    <name evidence="2" type="ORF">C1SCF055_LOCUS27214</name>
</gene>
<dbReference type="EMBL" id="CAMXCT030002891">
    <property type="protein sequence ID" value="CAL4788453.1"/>
    <property type="molecule type" value="Genomic_DNA"/>
</dbReference>
<feature type="domain" description="SET" evidence="1">
    <location>
        <begin position="24"/>
        <end position="205"/>
    </location>
</feature>
<proteinExistence type="predicted"/>
<dbReference type="SMART" id="SM00317">
    <property type="entry name" value="SET"/>
    <property type="match status" value="1"/>
</dbReference>
<dbReference type="Gene3D" id="2.170.270.10">
    <property type="entry name" value="SET domain"/>
    <property type="match status" value="1"/>
</dbReference>
<evidence type="ECO:0000313" key="2">
    <source>
        <dbReference type="EMBL" id="CAI4001141.1"/>
    </source>
</evidence>
<dbReference type="EMBL" id="CAMXCT020002891">
    <property type="protein sequence ID" value="CAL1154516.1"/>
    <property type="molecule type" value="Genomic_DNA"/>
</dbReference>
<name>A0A9P1D379_9DINO</name>
<dbReference type="Pfam" id="PF00856">
    <property type="entry name" value="SET"/>
    <property type="match status" value="1"/>
</dbReference>
<dbReference type="EMBL" id="CAMXCT010002891">
    <property type="protein sequence ID" value="CAI4001141.1"/>
    <property type="molecule type" value="Genomic_DNA"/>
</dbReference>